<dbReference type="EMBL" id="JBFDAA010000006">
    <property type="protein sequence ID" value="KAL1131533.1"/>
    <property type="molecule type" value="Genomic_DNA"/>
</dbReference>
<feature type="compositionally biased region" description="Acidic residues" evidence="1">
    <location>
        <begin position="127"/>
        <end position="141"/>
    </location>
</feature>
<reference evidence="2 3" key="1">
    <citation type="submission" date="2024-07" db="EMBL/GenBank/DDBJ databases">
        <title>Chromosome-level genome assembly of the water stick insect Ranatra chinensis (Heteroptera: Nepidae).</title>
        <authorList>
            <person name="Liu X."/>
        </authorList>
    </citation>
    <scope>NUCLEOTIDE SEQUENCE [LARGE SCALE GENOMIC DNA]</scope>
    <source>
        <strain evidence="2">Cailab_2021Rc</strain>
        <tissue evidence="2">Muscle</tissue>
    </source>
</reference>
<dbReference type="Proteomes" id="UP001558652">
    <property type="component" value="Unassembled WGS sequence"/>
</dbReference>
<accession>A0ABD0Z210</accession>
<name>A0ABD0Z210_9HEMI</name>
<evidence type="ECO:0000256" key="1">
    <source>
        <dbReference type="SAM" id="MobiDB-lite"/>
    </source>
</evidence>
<proteinExistence type="predicted"/>
<gene>
    <name evidence="2" type="ORF">AAG570_011150</name>
</gene>
<feature type="compositionally biased region" description="Basic residues" evidence="1">
    <location>
        <begin position="147"/>
        <end position="168"/>
    </location>
</feature>
<sequence length="182" mass="21337">MSVNMEDYEDSYFEFVRDPLWSMVDEFTSYLEEKGVMFVIYKFLSLVLDVTTRPKNPSEVLVDIIKSIPPDTTLMEDVKTELDEVKLKEYLLEMERKNLKLLIELMREEGFLEEPYQGLDGNKVEELGEEEGKEEGEEEKGPEEGKKKVRKIKPKKKNITKPKKKIRFKLNNDISSKKTSES</sequence>
<keyword evidence="3" id="KW-1185">Reference proteome</keyword>
<evidence type="ECO:0000313" key="2">
    <source>
        <dbReference type="EMBL" id="KAL1131533.1"/>
    </source>
</evidence>
<comment type="caution">
    <text evidence="2">The sequence shown here is derived from an EMBL/GenBank/DDBJ whole genome shotgun (WGS) entry which is preliminary data.</text>
</comment>
<protein>
    <submittedName>
        <fullName evidence="2">Uncharacterized protein</fullName>
    </submittedName>
</protein>
<evidence type="ECO:0000313" key="3">
    <source>
        <dbReference type="Proteomes" id="UP001558652"/>
    </source>
</evidence>
<dbReference type="AlphaFoldDB" id="A0ABD0Z210"/>
<feature type="region of interest" description="Disordered" evidence="1">
    <location>
        <begin position="122"/>
        <end position="182"/>
    </location>
</feature>
<organism evidence="2 3">
    <name type="scientific">Ranatra chinensis</name>
    <dbReference type="NCBI Taxonomy" id="642074"/>
    <lineage>
        <taxon>Eukaryota</taxon>
        <taxon>Metazoa</taxon>
        <taxon>Ecdysozoa</taxon>
        <taxon>Arthropoda</taxon>
        <taxon>Hexapoda</taxon>
        <taxon>Insecta</taxon>
        <taxon>Pterygota</taxon>
        <taxon>Neoptera</taxon>
        <taxon>Paraneoptera</taxon>
        <taxon>Hemiptera</taxon>
        <taxon>Heteroptera</taxon>
        <taxon>Panheteroptera</taxon>
        <taxon>Nepomorpha</taxon>
        <taxon>Nepidae</taxon>
        <taxon>Ranatrinae</taxon>
        <taxon>Ranatra</taxon>
    </lineage>
</organism>